<evidence type="ECO:0000313" key="1">
    <source>
        <dbReference type="EMBL" id="PNX97230.1"/>
    </source>
</evidence>
<evidence type="ECO:0000313" key="2">
    <source>
        <dbReference type="Proteomes" id="UP000236291"/>
    </source>
</evidence>
<gene>
    <name evidence="1" type="ORF">L195_g020456</name>
</gene>
<feature type="non-terminal residue" evidence="1">
    <location>
        <position position="1"/>
    </location>
</feature>
<reference evidence="1 2" key="2">
    <citation type="journal article" date="2017" name="Front. Plant Sci.">
        <title>Gene Classification and Mining of Molecular Markers Useful in Red Clover (Trifolium pratense) Breeding.</title>
        <authorList>
            <person name="Istvanek J."/>
            <person name="Dluhosova J."/>
            <person name="Dluhos P."/>
            <person name="Patkova L."/>
            <person name="Nedelnik J."/>
            <person name="Repkova J."/>
        </authorList>
    </citation>
    <scope>NUCLEOTIDE SEQUENCE [LARGE SCALE GENOMIC DNA]</scope>
    <source>
        <strain evidence="2">cv. Tatra</strain>
        <tissue evidence="1">Young leaves</tissue>
    </source>
</reference>
<comment type="caution">
    <text evidence="1">The sequence shown here is derived from an EMBL/GenBank/DDBJ whole genome shotgun (WGS) entry which is preliminary data.</text>
</comment>
<sequence length="29" mass="3316">SFRRPLPRCPVVGCLVIDVAMRNFLPLVF</sequence>
<dbReference type="AlphaFoldDB" id="A0A2K3N2E4"/>
<name>A0A2K3N2E4_TRIPR</name>
<reference evidence="1 2" key="1">
    <citation type="journal article" date="2014" name="Am. J. Bot.">
        <title>Genome assembly and annotation for red clover (Trifolium pratense; Fabaceae).</title>
        <authorList>
            <person name="Istvanek J."/>
            <person name="Jaros M."/>
            <person name="Krenek A."/>
            <person name="Repkova J."/>
        </authorList>
    </citation>
    <scope>NUCLEOTIDE SEQUENCE [LARGE SCALE GENOMIC DNA]</scope>
    <source>
        <strain evidence="2">cv. Tatra</strain>
        <tissue evidence="1">Young leaves</tissue>
    </source>
</reference>
<organism evidence="1 2">
    <name type="scientific">Trifolium pratense</name>
    <name type="common">Red clover</name>
    <dbReference type="NCBI Taxonomy" id="57577"/>
    <lineage>
        <taxon>Eukaryota</taxon>
        <taxon>Viridiplantae</taxon>
        <taxon>Streptophyta</taxon>
        <taxon>Embryophyta</taxon>
        <taxon>Tracheophyta</taxon>
        <taxon>Spermatophyta</taxon>
        <taxon>Magnoliopsida</taxon>
        <taxon>eudicotyledons</taxon>
        <taxon>Gunneridae</taxon>
        <taxon>Pentapetalae</taxon>
        <taxon>rosids</taxon>
        <taxon>fabids</taxon>
        <taxon>Fabales</taxon>
        <taxon>Fabaceae</taxon>
        <taxon>Papilionoideae</taxon>
        <taxon>50 kb inversion clade</taxon>
        <taxon>NPAAA clade</taxon>
        <taxon>Hologalegina</taxon>
        <taxon>IRL clade</taxon>
        <taxon>Trifolieae</taxon>
        <taxon>Trifolium</taxon>
    </lineage>
</organism>
<accession>A0A2K3N2E4</accession>
<protein>
    <submittedName>
        <fullName evidence="1">Uncharacterized protein</fullName>
    </submittedName>
</protein>
<dbReference type="EMBL" id="ASHM01015327">
    <property type="protein sequence ID" value="PNX97230.1"/>
    <property type="molecule type" value="Genomic_DNA"/>
</dbReference>
<proteinExistence type="predicted"/>
<dbReference type="Proteomes" id="UP000236291">
    <property type="component" value="Unassembled WGS sequence"/>
</dbReference>